<evidence type="ECO:0000313" key="1">
    <source>
        <dbReference type="EMBL" id="TGL94243.1"/>
    </source>
</evidence>
<evidence type="ECO:0000313" key="2">
    <source>
        <dbReference type="Proteomes" id="UP000298263"/>
    </source>
</evidence>
<comment type="caution">
    <text evidence="1">The sequence shown here is derived from an EMBL/GenBank/DDBJ whole genome shotgun (WGS) entry which is preliminary data.</text>
</comment>
<sequence length="175" mass="20090">MKKNILIVLCLLVSCSTLEERAAKANISGQNEFVTFKILGIERTAGYRIFNRGYFPRDNSIDVVNVELEIKNTSSSQLEVSLQPVIPLKGQEMHRIIRVNWGGNFFEKLKTKTDVRYETEAVNVINETLDPGFSMFRVFAFIYPKDKLPNQLIFRVRKSSDANFEEIPVTIEKPN</sequence>
<keyword evidence="2" id="KW-1185">Reference proteome</keyword>
<dbReference type="Proteomes" id="UP000298263">
    <property type="component" value="Unassembled WGS sequence"/>
</dbReference>
<dbReference type="AlphaFoldDB" id="A0A4Z0ZZ85"/>
<organism evidence="1 2">
    <name type="scientific">Leptospira congkakensis</name>
    <dbReference type="NCBI Taxonomy" id="2484932"/>
    <lineage>
        <taxon>Bacteria</taxon>
        <taxon>Pseudomonadati</taxon>
        <taxon>Spirochaetota</taxon>
        <taxon>Spirochaetia</taxon>
        <taxon>Leptospirales</taxon>
        <taxon>Leptospiraceae</taxon>
        <taxon>Leptospira</taxon>
    </lineage>
</organism>
<accession>A0A4Z0ZZ85</accession>
<name>A0A4Z0ZZ85_9LEPT</name>
<dbReference type="RefSeq" id="WP_135587277.1">
    <property type="nucleotide sequence ID" value="NZ_RQGO01000019.1"/>
</dbReference>
<dbReference type="OrthoDB" id="332916at2"/>
<gene>
    <name evidence="1" type="ORF">EHQ69_07195</name>
</gene>
<protein>
    <submittedName>
        <fullName evidence="1">Uncharacterized protein</fullName>
    </submittedName>
</protein>
<dbReference type="PROSITE" id="PS51257">
    <property type="entry name" value="PROKAR_LIPOPROTEIN"/>
    <property type="match status" value="1"/>
</dbReference>
<proteinExistence type="predicted"/>
<reference evidence="1" key="1">
    <citation type="journal article" date="2019" name="PLoS Negl. Trop. Dis.">
        <title>Revisiting the worldwide diversity of Leptospira species in the environment.</title>
        <authorList>
            <person name="Vincent A.T."/>
            <person name="Schiettekatte O."/>
            <person name="Bourhy P."/>
            <person name="Veyrier F.J."/>
            <person name="Picardeau M."/>
        </authorList>
    </citation>
    <scope>NUCLEOTIDE SEQUENCE [LARGE SCALE GENOMIC DNA]</scope>
    <source>
        <strain evidence="1">201702422</strain>
    </source>
</reference>
<dbReference type="EMBL" id="RQGP01000010">
    <property type="protein sequence ID" value="TGL94243.1"/>
    <property type="molecule type" value="Genomic_DNA"/>
</dbReference>